<dbReference type="InterPro" id="IPR014848">
    <property type="entry name" value="Rgp1"/>
</dbReference>
<dbReference type="Gramene" id="ERN11584">
    <property type="protein sequence ID" value="ERN11584"/>
    <property type="gene ID" value="AMTR_s00022p00174260"/>
</dbReference>
<keyword evidence="3" id="KW-1185">Reference proteome</keyword>
<dbReference type="GO" id="GO:0009860">
    <property type="term" value="P:pollen tube growth"/>
    <property type="evidence" value="ECO:0007669"/>
    <property type="project" value="EnsemblPlants"/>
</dbReference>
<evidence type="ECO:0000313" key="2">
    <source>
        <dbReference type="EMBL" id="ERN11584.1"/>
    </source>
</evidence>
<dbReference type="InterPro" id="IPR014752">
    <property type="entry name" value="Arrestin-like_C"/>
</dbReference>
<reference evidence="3" key="1">
    <citation type="journal article" date="2013" name="Science">
        <title>The Amborella genome and the evolution of flowering plants.</title>
        <authorList>
            <consortium name="Amborella Genome Project"/>
        </authorList>
    </citation>
    <scope>NUCLEOTIDE SEQUENCE [LARGE SCALE GENOMIC DNA]</scope>
</reference>
<dbReference type="PANTHER" id="PTHR12507">
    <property type="entry name" value="REDUCED GROWTH PHENOTYPE 1 RGP1, YEAST -RELATED"/>
    <property type="match status" value="1"/>
</dbReference>
<dbReference type="Gene3D" id="2.60.40.640">
    <property type="match status" value="1"/>
</dbReference>
<dbReference type="GO" id="GO:0090406">
    <property type="term" value="C:pollen tube"/>
    <property type="evidence" value="ECO:0007669"/>
    <property type="project" value="EnsemblPlants"/>
</dbReference>
<feature type="region of interest" description="Disordered" evidence="1">
    <location>
        <begin position="544"/>
        <end position="571"/>
    </location>
</feature>
<dbReference type="OMA" id="RYMYYVR"/>
<evidence type="ECO:0000256" key="1">
    <source>
        <dbReference type="SAM" id="MobiDB-lite"/>
    </source>
</evidence>
<protein>
    <submittedName>
        <fullName evidence="2">Uncharacterized protein</fullName>
    </submittedName>
</protein>
<dbReference type="Proteomes" id="UP000017836">
    <property type="component" value="Unassembled WGS sequence"/>
</dbReference>
<gene>
    <name evidence="2" type="ORF">AMTR_s00022p00174260</name>
</gene>
<dbReference type="AlphaFoldDB" id="W1PUS8"/>
<dbReference type="Pfam" id="PF08737">
    <property type="entry name" value="Rgp1"/>
    <property type="match status" value="1"/>
</dbReference>
<organism evidence="2 3">
    <name type="scientific">Amborella trichopoda</name>
    <dbReference type="NCBI Taxonomy" id="13333"/>
    <lineage>
        <taxon>Eukaryota</taxon>
        <taxon>Viridiplantae</taxon>
        <taxon>Streptophyta</taxon>
        <taxon>Embryophyta</taxon>
        <taxon>Tracheophyta</taxon>
        <taxon>Spermatophyta</taxon>
        <taxon>Magnoliopsida</taxon>
        <taxon>Amborellales</taxon>
        <taxon>Amborellaceae</taxon>
        <taxon>Amborella</taxon>
    </lineage>
</organism>
<dbReference type="HOGENOM" id="CLU_036250_0_0_1"/>
<evidence type="ECO:0000313" key="3">
    <source>
        <dbReference type="Proteomes" id="UP000017836"/>
    </source>
</evidence>
<feature type="compositionally biased region" description="Low complexity" evidence="1">
    <location>
        <begin position="562"/>
        <end position="571"/>
    </location>
</feature>
<dbReference type="GO" id="GO:0031985">
    <property type="term" value="C:Golgi cisterna"/>
    <property type="evidence" value="ECO:0007669"/>
    <property type="project" value="EnsemblPlants"/>
</dbReference>
<name>W1PUS8_AMBTC</name>
<sequence>MPPKVLQGFSFTRRGVSLGHDDQSPGGSSGELGPFLKLSIEKEIYRPGDLIIATIEIQNPDIAAENIIEQHVANHAHPILVENLAIEIKGIEKLDSQWFTTQKPLPGSKQRRGEQVFLDSTTATVVSKVILPSGSTKKYMIRSELPKVLPPSYRGTAIRYLYYIKSTLSCRRLVYNNGHSSSEFSRDLIQLEARTPVHIWIMANTGGLFIEEDQNDGILPAPPFMLDVHWKEKDADSEWDRANESSHGIEDGYDSSRDEISSVASYSHTKGNLEYVFQNSLSLQSSAPAMNSWVKASPYHQGERSSFRSFKMPTQLATSEVLYEPNGNVPSPCGISMERNYSLKKMGSYPPSTILSPSQQRKYPSASFTDDEMGAFSTPGNVEPVASEGYIRGRSYNIRMDDQVLLRFSPKNSDSTYYFGDMIGGTLTFAHEEGSRRCLEVSITLETSESISQPFVHPSRRSSPTITKIQWDHHEVVADLLQTSFLFSIPMDGPMSFSTPRVSVQWALHFEFFTTPKDIDWTRYDHPLLIERREKGEWVLPITVHAPPPQTQSAQTRRERPSSPTSSWLRS</sequence>
<accession>W1PUS8</accession>
<dbReference type="GO" id="GO:0000139">
    <property type="term" value="C:Golgi membrane"/>
    <property type="evidence" value="ECO:0000318"/>
    <property type="project" value="GO_Central"/>
</dbReference>
<dbReference type="OrthoDB" id="1918at2759"/>
<proteinExistence type="predicted"/>
<dbReference type="GO" id="GO:0005829">
    <property type="term" value="C:cytosol"/>
    <property type="evidence" value="ECO:0007669"/>
    <property type="project" value="GOC"/>
</dbReference>
<dbReference type="EMBL" id="KI392687">
    <property type="protein sequence ID" value="ERN11584.1"/>
    <property type="molecule type" value="Genomic_DNA"/>
</dbReference>
<dbReference type="GO" id="GO:0034066">
    <property type="term" value="C:Ric1-Rgp1 guanyl-nucleotide exchange factor complex"/>
    <property type="evidence" value="ECO:0000318"/>
    <property type="project" value="GO_Central"/>
</dbReference>
<dbReference type="KEGG" id="atr:18439782"/>
<dbReference type="GO" id="GO:0042147">
    <property type="term" value="P:retrograde transport, endosome to Golgi"/>
    <property type="evidence" value="ECO:0000318"/>
    <property type="project" value="GO_Central"/>
</dbReference>
<dbReference type="STRING" id="13333.W1PUS8"/>
<dbReference type="eggNOG" id="KOG4469">
    <property type="taxonomic scope" value="Eukaryota"/>
</dbReference>